<sequence length="146" mass="16836">MFAMRMKLNQQIIKKESIQPIYINGKNKGMRFDVQLAYYRGHYLSDIELLEVHIDSKKVSDEAVTFQLNGKELPLYKLKYAVTEFWSQVDLATIQVLCPEGIIGSHDIELKLMLRIPYMQIGPGHDFMPLDSGDKVTIKLEGEEDE</sequence>
<comment type="similarity">
    <text evidence="3">Belongs to the C-glycoside deglycosidase beta subunit family.</text>
</comment>
<evidence type="ECO:0000256" key="2">
    <source>
        <dbReference type="ARBA" id="ARBA00023277"/>
    </source>
</evidence>
<keyword evidence="2" id="KW-0119">Carbohydrate metabolism</keyword>
<evidence type="ECO:0000259" key="5">
    <source>
        <dbReference type="Pfam" id="PF19906"/>
    </source>
</evidence>
<dbReference type="EMBL" id="JASUBT010000003">
    <property type="protein sequence ID" value="MDL4935345.1"/>
    <property type="molecule type" value="Genomic_DNA"/>
</dbReference>
<organism evidence="6 7">
    <name type="scientific">Enterococcus gallinarum</name>
    <dbReference type="NCBI Taxonomy" id="1353"/>
    <lineage>
        <taxon>Bacteria</taxon>
        <taxon>Bacillati</taxon>
        <taxon>Bacillota</taxon>
        <taxon>Bacilli</taxon>
        <taxon>Lactobacillales</taxon>
        <taxon>Enterococcaceae</taxon>
        <taxon>Enterococcus</taxon>
    </lineage>
</organism>
<evidence type="ECO:0000313" key="6">
    <source>
        <dbReference type="EMBL" id="MDL4935345.1"/>
    </source>
</evidence>
<evidence type="ECO:0000256" key="4">
    <source>
        <dbReference type="ARBA" id="ARBA00047208"/>
    </source>
</evidence>
<protein>
    <recommendedName>
        <fullName evidence="4">C-deglycosylation enzyme beta subunit</fullName>
    </recommendedName>
</protein>
<name>A0ABD4ZRP6_ENTGA</name>
<comment type="caution">
    <text evidence="6">The sequence shown here is derived from an EMBL/GenBank/DDBJ whole genome shotgun (WGS) entry which is preliminary data.</text>
</comment>
<dbReference type="InterPro" id="IPR045959">
    <property type="entry name" value="CGDB"/>
</dbReference>
<evidence type="ECO:0000256" key="3">
    <source>
        <dbReference type="ARBA" id="ARBA00046336"/>
    </source>
</evidence>
<proteinExistence type="inferred from homology"/>
<evidence type="ECO:0000256" key="1">
    <source>
        <dbReference type="ARBA" id="ARBA00023239"/>
    </source>
</evidence>
<dbReference type="RefSeq" id="WP_103300435.1">
    <property type="nucleotide sequence ID" value="NZ_CP078505.1"/>
</dbReference>
<keyword evidence="1" id="KW-0456">Lyase</keyword>
<dbReference type="GO" id="GO:0016829">
    <property type="term" value="F:lyase activity"/>
    <property type="evidence" value="ECO:0007669"/>
    <property type="project" value="UniProtKB-KW"/>
</dbReference>
<evidence type="ECO:0000313" key="7">
    <source>
        <dbReference type="Proteomes" id="UP001241571"/>
    </source>
</evidence>
<accession>A0ABD4ZRP6</accession>
<dbReference type="Pfam" id="PF19906">
    <property type="entry name" value="CGDB"/>
    <property type="match status" value="1"/>
</dbReference>
<dbReference type="Proteomes" id="UP001241571">
    <property type="component" value="Unassembled WGS sequence"/>
</dbReference>
<dbReference type="AlphaFoldDB" id="A0ABD4ZRP6"/>
<feature type="domain" description="C-glycoside deglycosidase beta subunit" evidence="5">
    <location>
        <begin position="9"/>
        <end position="118"/>
    </location>
</feature>
<gene>
    <name evidence="6" type="ORF">QRX88_06375</name>
</gene>
<reference evidence="6 7" key="1">
    <citation type="submission" date="2023-06" db="EMBL/GenBank/DDBJ databases">
        <title>Acute promotion of culturable opportunistic pathogens and persistent increase of antibiotic resistance following antibiotic exposure in mouse gut microbiota.</title>
        <authorList>
            <person name="Li L."/>
            <person name="Wang B."/>
            <person name="Sun Y."/>
            <person name="Wang M."/>
            <person name="Xu H."/>
        </authorList>
    </citation>
    <scope>NUCLEOTIDE SEQUENCE [LARGE SCALE GENOMIC DNA]</scope>
    <source>
        <strain evidence="6 7">CRI2_2</strain>
    </source>
</reference>